<accession>A0A7S4R3W7</accession>
<feature type="transmembrane region" description="Helical" evidence="2">
    <location>
        <begin position="262"/>
        <end position="285"/>
    </location>
</feature>
<feature type="region of interest" description="Disordered" evidence="1">
    <location>
        <begin position="112"/>
        <end position="211"/>
    </location>
</feature>
<evidence type="ECO:0000256" key="1">
    <source>
        <dbReference type="SAM" id="MobiDB-lite"/>
    </source>
</evidence>
<dbReference type="AlphaFoldDB" id="A0A7S4R3W7"/>
<keyword evidence="2" id="KW-1133">Transmembrane helix</keyword>
<keyword evidence="2" id="KW-0472">Membrane</keyword>
<name>A0A7S4R3W7_9STRA</name>
<evidence type="ECO:0000256" key="2">
    <source>
        <dbReference type="SAM" id="Phobius"/>
    </source>
</evidence>
<feature type="compositionally biased region" description="Basic and acidic residues" evidence="1">
    <location>
        <begin position="148"/>
        <end position="164"/>
    </location>
</feature>
<organism evidence="3">
    <name type="scientific">Ditylum brightwellii</name>
    <dbReference type="NCBI Taxonomy" id="49249"/>
    <lineage>
        <taxon>Eukaryota</taxon>
        <taxon>Sar</taxon>
        <taxon>Stramenopiles</taxon>
        <taxon>Ochrophyta</taxon>
        <taxon>Bacillariophyta</taxon>
        <taxon>Mediophyceae</taxon>
        <taxon>Lithodesmiophycidae</taxon>
        <taxon>Lithodesmiales</taxon>
        <taxon>Lithodesmiaceae</taxon>
        <taxon>Ditylum</taxon>
    </lineage>
</organism>
<dbReference type="EMBL" id="HBNS01014205">
    <property type="protein sequence ID" value="CAE4600599.1"/>
    <property type="molecule type" value="Transcribed_RNA"/>
</dbReference>
<reference evidence="3" key="1">
    <citation type="submission" date="2021-01" db="EMBL/GenBank/DDBJ databases">
        <authorList>
            <person name="Corre E."/>
            <person name="Pelletier E."/>
            <person name="Niang G."/>
            <person name="Scheremetjew M."/>
            <person name="Finn R."/>
            <person name="Kale V."/>
            <person name="Holt S."/>
            <person name="Cochrane G."/>
            <person name="Meng A."/>
            <person name="Brown T."/>
            <person name="Cohen L."/>
        </authorList>
    </citation>
    <scope>NUCLEOTIDE SEQUENCE</scope>
    <source>
        <strain evidence="3">GSO104</strain>
    </source>
</reference>
<evidence type="ECO:0000313" key="3">
    <source>
        <dbReference type="EMBL" id="CAE4600599.1"/>
    </source>
</evidence>
<proteinExistence type="predicted"/>
<protein>
    <submittedName>
        <fullName evidence="3">Uncharacterized protein</fullName>
    </submittedName>
</protein>
<sequence length="670" mass="73872">MQMLTINQNLSIGNTIAFPDVKLREKAEARATKRTVKRNHTFRSCKSTASRIKPVTTIDIVKIHAQIKTQVGSRSTVGIMIEPTVEIPTSTEDDLEKGPKTLKNGNELEKQLSEEVAGEGDQDTDDCGNTGVTRESECLNGMESGKPPLEDEERHVEKDIDSDAKPNNGGAGSGVPESPALHDNLEESHPESLIGTRNSSQKQSSSLEMRKIPVNSLLKPVPDGSVLSTEDIMLMKETPEEKKDLHRMLCLRPGFSLRTQLMLSYGSINAITTIFVIVICVIVAITAGENVKDDYTQSFADLLEHSLGTTARHLAESLDARFMPTYMVDIIHEATLDRFEGYPNESDDEVPFLDMDSQSRKYPFIGELIPIEWDLKTPVLNAANADELCQSRWDYYKDRPASTVNAAFHMQGACNPTLTDPSAAAYWPNCTDANNDIATGGVIAPSQTTKQIHRKGSDLIPLLKAIFEAKEEIRDLGLYFANSGAGASVNCPLVAFVANSPYVSIGCDWMKATNPYNKSKTIGTQEMINRCHGEGVVVNSRIYNQLERAWCQDQALHPDQFSVDVVADAWSNDDWLLFLGKTVYNRKSREFVACIYLGIPLGSLDKAMMDVKVTNKTEVSTVAWGEIGTVIVSSVTTDRGSAIYESNLGLTKVKTKWTFLAFSELLPQAF</sequence>
<feature type="compositionally biased region" description="Polar residues" evidence="1">
    <location>
        <begin position="195"/>
        <end position="207"/>
    </location>
</feature>
<feature type="compositionally biased region" description="Acidic residues" evidence="1">
    <location>
        <begin position="116"/>
        <end position="126"/>
    </location>
</feature>
<keyword evidence="2" id="KW-0812">Transmembrane</keyword>
<gene>
    <name evidence="3" type="ORF">DBRI00130_LOCUS11441</name>
</gene>